<evidence type="ECO:0000256" key="2">
    <source>
        <dbReference type="ARBA" id="ARBA00022676"/>
    </source>
</evidence>
<keyword evidence="3" id="KW-0808">Transferase</keyword>
<feature type="transmembrane region" description="Helical" evidence="8">
    <location>
        <begin position="168"/>
        <end position="185"/>
    </location>
</feature>
<comment type="similarity">
    <text evidence="7">Belongs to the MptA/B family.</text>
</comment>
<feature type="transmembrane region" description="Helical" evidence="8">
    <location>
        <begin position="191"/>
        <end position="210"/>
    </location>
</feature>
<feature type="transmembrane region" description="Helical" evidence="8">
    <location>
        <begin position="346"/>
        <end position="364"/>
    </location>
</feature>
<dbReference type="RefSeq" id="WP_189081603.1">
    <property type="nucleotide sequence ID" value="NZ_BMMX01000029.1"/>
</dbReference>
<feature type="transmembrane region" description="Helical" evidence="8">
    <location>
        <begin position="239"/>
        <end position="266"/>
    </location>
</feature>
<organism evidence="9 10">
    <name type="scientific">Mangrovihabitans endophyticus</name>
    <dbReference type="NCBI Taxonomy" id="1751298"/>
    <lineage>
        <taxon>Bacteria</taxon>
        <taxon>Bacillati</taxon>
        <taxon>Actinomycetota</taxon>
        <taxon>Actinomycetes</taxon>
        <taxon>Micromonosporales</taxon>
        <taxon>Micromonosporaceae</taxon>
        <taxon>Mangrovihabitans</taxon>
    </lineage>
</organism>
<reference evidence="9" key="1">
    <citation type="journal article" date="2014" name="Int. J. Syst. Evol. Microbiol.">
        <title>Complete genome sequence of Corynebacterium casei LMG S-19264T (=DSM 44701T), isolated from a smear-ripened cheese.</title>
        <authorList>
            <consortium name="US DOE Joint Genome Institute (JGI-PGF)"/>
            <person name="Walter F."/>
            <person name="Albersmeier A."/>
            <person name="Kalinowski J."/>
            <person name="Ruckert C."/>
        </authorList>
    </citation>
    <scope>NUCLEOTIDE SEQUENCE</scope>
    <source>
        <strain evidence="9">CGMCC 4.7299</strain>
    </source>
</reference>
<gene>
    <name evidence="9" type="ORF">GCM10012284_48460</name>
</gene>
<proteinExistence type="inferred from homology"/>
<dbReference type="GO" id="GO:0016757">
    <property type="term" value="F:glycosyltransferase activity"/>
    <property type="evidence" value="ECO:0007669"/>
    <property type="project" value="UniProtKB-KW"/>
</dbReference>
<dbReference type="NCBIfam" id="NF038066">
    <property type="entry name" value="MptB"/>
    <property type="match status" value="1"/>
</dbReference>
<sequence length="478" mass="49213">MTLAAIRFLGLGGAGLLVLAGWLGGAFPHGDLASTPMSIARGPYGGLILAAWLVGTLVQGYAWWAGRDHVASPRWVAVTAAWWIAPFLFAPPMGSRDVYSYACQGELFGNGLSPYEYGVSELPCTWITAVSPIWRDTPAPYGPLFVLIAAAVVMTGSSLVAVVGLFRLLAVAGVITVGLCLPTLARRCGVPPARALWVALAGPLVGAHLIAGPHNDALIIALLVTALTVLAVRPDRPPAWLAAGMLLGLAIVVKATAAVVVPFALLMVVRRPYRPGQAAVSGGVLAVSAAATTVAVTAAAGLGVGWVAGMVHTRDLVQFTSPPTAVGMTATYVGQMASASVDLVPAARLIGLLLLAAVLLVVWWRRATVAGDPVPAALHGAALAFTATVALAPSFHPWYALAPLILLAATTRRTDLIMVITVAAALLVLPDGGGLARFVKFPGAPLMTALLIVLLVRFGRARQTPTALAAGTARREPA</sequence>
<evidence type="ECO:0000256" key="1">
    <source>
        <dbReference type="ARBA" id="ARBA00004141"/>
    </source>
</evidence>
<reference evidence="9" key="2">
    <citation type="submission" date="2020-09" db="EMBL/GenBank/DDBJ databases">
        <authorList>
            <person name="Sun Q."/>
            <person name="Zhou Y."/>
        </authorList>
    </citation>
    <scope>NUCLEOTIDE SEQUENCE</scope>
    <source>
        <strain evidence="9">CGMCC 4.7299</strain>
    </source>
</reference>
<feature type="transmembrane region" description="Helical" evidence="8">
    <location>
        <begin position="141"/>
        <end position="161"/>
    </location>
</feature>
<feature type="transmembrane region" description="Helical" evidence="8">
    <location>
        <begin position="44"/>
        <end position="63"/>
    </location>
</feature>
<evidence type="ECO:0000256" key="6">
    <source>
        <dbReference type="ARBA" id="ARBA00023136"/>
    </source>
</evidence>
<dbReference type="Proteomes" id="UP000656042">
    <property type="component" value="Unassembled WGS sequence"/>
</dbReference>
<dbReference type="Pfam" id="PF26314">
    <property type="entry name" value="MptA_B_family"/>
    <property type="match status" value="1"/>
</dbReference>
<protein>
    <submittedName>
        <fullName evidence="9">Membrane protein</fullName>
    </submittedName>
</protein>
<evidence type="ECO:0000256" key="5">
    <source>
        <dbReference type="ARBA" id="ARBA00022989"/>
    </source>
</evidence>
<dbReference type="AlphaFoldDB" id="A0A8J3C2I3"/>
<name>A0A8J3C2I3_9ACTN</name>
<keyword evidence="6 8" id="KW-0472">Membrane</keyword>
<evidence type="ECO:0000256" key="3">
    <source>
        <dbReference type="ARBA" id="ARBA00022679"/>
    </source>
</evidence>
<keyword evidence="5 8" id="KW-1133">Transmembrane helix</keyword>
<keyword evidence="2" id="KW-0328">Glycosyltransferase</keyword>
<evidence type="ECO:0000313" key="10">
    <source>
        <dbReference type="Proteomes" id="UP000656042"/>
    </source>
</evidence>
<feature type="transmembrane region" description="Helical" evidence="8">
    <location>
        <begin position="217"/>
        <end position="233"/>
    </location>
</feature>
<evidence type="ECO:0000256" key="4">
    <source>
        <dbReference type="ARBA" id="ARBA00022692"/>
    </source>
</evidence>
<evidence type="ECO:0000256" key="8">
    <source>
        <dbReference type="SAM" id="Phobius"/>
    </source>
</evidence>
<accession>A0A8J3C2I3</accession>
<dbReference type="GO" id="GO:0016020">
    <property type="term" value="C:membrane"/>
    <property type="evidence" value="ECO:0007669"/>
    <property type="project" value="UniProtKB-SubCell"/>
</dbReference>
<evidence type="ECO:0000313" key="9">
    <source>
        <dbReference type="EMBL" id="GGL08256.1"/>
    </source>
</evidence>
<feature type="transmembrane region" description="Helical" evidence="8">
    <location>
        <begin position="75"/>
        <end position="91"/>
    </location>
</feature>
<evidence type="ECO:0000256" key="7">
    <source>
        <dbReference type="ARBA" id="ARBA00043987"/>
    </source>
</evidence>
<feature type="transmembrane region" description="Helical" evidence="8">
    <location>
        <begin position="376"/>
        <end position="395"/>
    </location>
</feature>
<comment type="subcellular location">
    <subcellularLocation>
        <location evidence="1">Membrane</location>
        <topology evidence="1">Multi-pass membrane protein</topology>
    </subcellularLocation>
</comment>
<comment type="caution">
    <text evidence="9">The sequence shown here is derived from an EMBL/GenBank/DDBJ whole genome shotgun (WGS) entry which is preliminary data.</text>
</comment>
<dbReference type="EMBL" id="BMMX01000029">
    <property type="protein sequence ID" value="GGL08256.1"/>
    <property type="molecule type" value="Genomic_DNA"/>
</dbReference>
<keyword evidence="10" id="KW-1185">Reference proteome</keyword>
<dbReference type="InterPro" id="IPR049829">
    <property type="entry name" value="MptA/B-like"/>
</dbReference>
<feature type="transmembrane region" description="Helical" evidence="8">
    <location>
        <begin position="278"/>
        <end position="304"/>
    </location>
</feature>
<keyword evidence="4 8" id="KW-0812">Transmembrane</keyword>
<feature type="transmembrane region" description="Helical" evidence="8">
    <location>
        <begin position="441"/>
        <end position="458"/>
    </location>
</feature>